<proteinExistence type="predicted"/>
<protein>
    <submittedName>
        <fullName evidence="1">Uncharacterized protein</fullName>
    </submittedName>
</protein>
<dbReference type="EMBL" id="QGNZ01000001">
    <property type="protein sequence ID" value="PWS28644.1"/>
    <property type="molecule type" value="Genomic_DNA"/>
</dbReference>
<sequence length="73" mass="8410">MDDQTEDKDVHLNFNIWKGTEGILGGQWSVFPLNPRLKKSGDTASIRFRNNGWYKYSNYSTSVFTHATQAQLK</sequence>
<comment type="caution">
    <text evidence="1">The sequence shown here is derived from an EMBL/GenBank/DDBJ whole genome shotgun (WGS) entry which is preliminary data.</text>
</comment>
<keyword evidence="2" id="KW-1185">Reference proteome</keyword>
<organism evidence="1 2">
    <name type="scientific">Pedobacter yonginense</name>
    <dbReference type="NCBI Taxonomy" id="651869"/>
    <lineage>
        <taxon>Bacteria</taxon>
        <taxon>Pseudomonadati</taxon>
        <taxon>Bacteroidota</taxon>
        <taxon>Sphingobacteriia</taxon>
        <taxon>Sphingobacteriales</taxon>
        <taxon>Sphingobacteriaceae</taxon>
        <taxon>Pedobacter</taxon>
    </lineage>
</organism>
<evidence type="ECO:0000313" key="1">
    <source>
        <dbReference type="EMBL" id="PWS28644.1"/>
    </source>
</evidence>
<name>A0A317EPR5_9SPHI</name>
<accession>A0A317EPR5</accession>
<dbReference type="AlphaFoldDB" id="A0A317EPR5"/>
<evidence type="ECO:0000313" key="2">
    <source>
        <dbReference type="Proteomes" id="UP000245379"/>
    </source>
</evidence>
<reference evidence="1 2" key="1">
    <citation type="submission" date="2018-05" db="EMBL/GenBank/DDBJ databases">
        <title>Pedobacter paludis sp. nov., isolated from wetland soil.</title>
        <authorList>
            <person name="Zhang Y."/>
            <person name="Wang G."/>
        </authorList>
    </citation>
    <scope>NUCLEOTIDE SEQUENCE [LARGE SCALE GENOMIC DNA]</scope>
    <source>
        <strain evidence="1 2">KCTC22721</strain>
    </source>
</reference>
<gene>
    <name evidence="1" type="ORF">DHW03_02005</name>
</gene>
<dbReference type="Proteomes" id="UP000245379">
    <property type="component" value="Unassembled WGS sequence"/>
</dbReference>